<feature type="compositionally biased region" description="Polar residues" evidence="1">
    <location>
        <begin position="76"/>
        <end position="86"/>
    </location>
</feature>
<feature type="compositionally biased region" description="Polar residues" evidence="1">
    <location>
        <begin position="341"/>
        <end position="352"/>
    </location>
</feature>
<dbReference type="Proteomes" id="UP000694843">
    <property type="component" value="Unplaced"/>
</dbReference>
<dbReference type="KEGG" id="hazt:125179080"/>
<organism evidence="2 3">
    <name type="scientific">Hyalella azteca</name>
    <name type="common">Amphipod</name>
    <dbReference type="NCBI Taxonomy" id="294128"/>
    <lineage>
        <taxon>Eukaryota</taxon>
        <taxon>Metazoa</taxon>
        <taxon>Ecdysozoa</taxon>
        <taxon>Arthropoda</taxon>
        <taxon>Crustacea</taxon>
        <taxon>Multicrustacea</taxon>
        <taxon>Malacostraca</taxon>
        <taxon>Eumalacostraca</taxon>
        <taxon>Peracarida</taxon>
        <taxon>Amphipoda</taxon>
        <taxon>Senticaudata</taxon>
        <taxon>Talitrida</taxon>
        <taxon>Talitroidea</taxon>
        <taxon>Hyalellidae</taxon>
        <taxon>Hyalella</taxon>
    </lineage>
</organism>
<proteinExistence type="predicted"/>
<gene>
    <name evidence="3" type="primary">LOC125179080</name>
</gene>
<feature type="compositionally biased region" description="Basic and acidic residues" evidence="1">
    <location>
        <begin position="416"/>
        <end position="438"/>
    </location>
</feature>
<evidence type="ECO:0000313" key="3">
    <source>
        <dbReference type="RefSeq" id="XP_047740184.1"/>
    </source>
</evidence>
<dbReference type="GeneID" id="125179080"/>
<feature type="region of interest" description="Disordered" evidence="1">
    <location>
        <begin position="76"/>
        <end position="107"/>
    </location>
</feature>
<dbReference type="AlphaFoldDB" id="A0A979FVW6"/>
<feature type="compositionally biased region" description="Polar residues" evidence="1">
    <location>
        <begin position="481"/>
        <end position="491"/>
    </location>
</feature>
<keyword evidence="2" id="KW-1185">Reference proteome</keyword>
<sequence length="491" mass="57168">MECARTLPSTCRESDREELSQEEEVNFIEENLNYIEKFLNNVRNIEHRLPRGSKNLMQDFRDTWYTFLSLGVKSSSTTDEVSSNERSGAVPKLRATPPCETNNQGVNEYNRSFASDEVECSMLDMKRRAGSGENSSSSEEIVLRKKRNIKRKDYAKPHGLFEEWKSVLARLDSRKVPPLEKFDVDSRQHLKAYLRRFESFCEDNYRGGRDLWIGQLELNLKGEILEAFNSMKEVDDSYNDVKKKLCDWYEDMKELRREKNEKDFTRACWVKDEPMYLFCNRLERSYRLAYPRRKVNLSKTLINKFTNCVPNDFKKCPTYRPRGTRRENENQAASRPLHVHSPQNEESSQRASANPDAREPEFKSKAAAQETKLERQRRLNSDKGTLLLRNRFSRLVDEADQNEDINGNRGNVRSHVNSDRNHTTYDEWKSEPTRETTNPRHNSQQGEPVPAIEQPSDVHSNSTRGSELPMGDQSAPRCEGESQNLQTQQSV</sequence>
<evidence type="ECO:0000256" key="1">
    <source>
        <dbReference type="SAM" id="MobiDB-lite"/>
    </source>
</evidence>
<feature type="region of interest" description="Disordered" evidence="1">
    <location>
        <begin position="316"/>
        <end position="379"/>
    </location>
</feature>
<feature type="region of interest" description="Disordered" evidence="1">
    <location>
        <begin position="402"/>
        <end position="491"/>
    </location>
</feature>
<dbReference type="RefSeq" id="XP_047740184.1">
    <property type="nucleotide sequence ID" value="XM_047884228.1"/>
</dbReference>
<reference evidence="3" key="1">
    <citation type="submission" date="2025-08" db="UniProtKB">
        <authorList>
            <consortium name="RefSeq"/>
        </authorList>
    </citation>
    <scope>IDENTIFICATION</scope>
    <source>
        <tissue evidence="3">Whole organism</tissue>
    </source>
</reference>
<accession>A0A979FVW6</accession>
<evidence type="ECO:0000313" key="2">
    <source>
        <dbReference type="Proteomes" id="UP000694843"/>
    </source>
</evidence>
<protein>
    <submittedName>
        <fullName evidence="3">Uncharacterized protein LOC125179080</fullName>
    </submittedName>
</protein>
<feature type="compositionally biased region" description="Polar residues" evidence="1">
    <location>
        <begin position="404"/>
        <end position="415"/>
    </location>
</feature>
<name>A0A979FVW6_HYAAZ</name>